<protein>
    <submittedName>
        <fullName evidence="2">HEPN domain-containing protein</fullName>
    </submittedName>
</protein>
<feature type="domain" description="HEPN" evidence="1">
    <location>
        <begin position="14"/>
        <end position="129"/>
    </location>
</feature>
<dbReference type="SUPFAM" id="SSF81593">
    <property type="entry name" value="Nucleotidyltransferase substrate binding subunit/domain"/>
    <property type="match status" value="1"/>
</dbReference>
<dbReference type="PROSITE" id="PS50910">
    <property type="entry name" value="HEPN"/>
    <property type="match status" value="1"/>
</dbReference>
<gene>
    <name evidence="2" type="ORF">ENJ40_09160</name>
</gene>
<dbReference type="AlphaFoldDB" id="A0A7C3GTZ5"/>
<evidence type="ECO:0000259" key="1">
    <source>
        <dbReference type="PROSITE" id="PS50910"/>
    </source>
</evidence>
<reference evidence="2" key="1">
    <citation type="journal article" date="2020" name="mSystems">
        <title>Genome- and Community-Level Interaction Insights into Carbon Utilization and Element Cycling Functions of Hydrothermarchaeota in Hydrothermal Sediment.</title>
        <authorList>
            <person name="Zhou Z."/>
            <person name="Liu Y."/>
            <person name="Xu W."/>
            <person name="Pan J."/>
            <person name="Luo Z.H."/>
            <person name="Li M."/>
        </authorList>
    </citation>
    <scope>NUCLEOTIDE SEQUENCE [LARGE SCALE GENOMIC DNA]</scope>
    <source>
        <strain evidence="2">HyVt-483</strain>
    </source>
</reference>
<dbReference type="Gene3D" id="1.20.120.330">
    <property type="entry name" value="Nucleotidyltransferases domain 2"/>
    <property type="match status" value="1"/>
</dbReference>
<sequence>MSVRKTLEEARRWLKTAEMDLRAARLLLREGEYALSCFHAHQAAEKALKALWYALESSPWGHSLVKLLRELEEVAPEIFNKLRDLLEPAALLDKYYIPTRYPNGLPDLTPDEVYTRREAEEAVRLAEQFRQRAREVLTP</sequence>
<accession>A0A7C3GTZ5</accession>
<proteinExistence type="predicted"/>
<dbReference type="Proteomes" id="UP000886043">
    <property type="component" value="Unassembled WGS sequence"/>
</dbReference>
<organism evidence="2">
    <name type="scientific">Thermosulfurimonas dismutans</name>
    <dbReference type="NCBI Taxonomy" id="999894"/>
    <lineage>
        <taxon>Bacteria</taxon>
        <taxon>Pseudomonadati</taxon>
        <taxon>Thermodesulfobacteriota</taxon>
        <taxon>Thermodesulfobacteria</taxon>
        <taxon>Thermodesulfobacteriales</taxon>
        <taxon>Thermodesulfobacteriaceae</taxon>
        <taxon>Thermosulfurimonas</taxon>
    </lineage>
</organism>
<dbReference type="Pfam" id="PF05168">
    <property type="entry name" value="HEPN"/>
    <property type="match status" value="1"/>
</dbReference>
<dbReference type="InterPro" id="IPR007842">
    <property type="entry name" value="HEPN_dom"/>
</dbReference>
<dbReference type="SMART" id="SM00748">
    <property type="entry name" value="HEPN"/>
    <property type="match status" value="1"/>
</dbReference>
<comment type="caution">
    <text evidence="2">The sequence shown here is derived from an EMBL/GenBank/DDBJ whole genome shotgun (WGS) entry which is preliminary data.</text>
</comment>
<dbReference type="EMBL" id="DRMH01000126">
    <property type="protein sequence ID" value="HFC98602.1"/>
    <property type="molecule type" value="Genomic_DNA"/>
</dbReference>
<name>A0A7C3GTZ5_9BACT</name>
<evidence type="ECO:0000313" key="2">
    <source>
        <dbReference type="EMBL" id="HFC98602.1"/>
    </source>
</evidence>